<evidence type="ECO:0000313" key="2">
    <source>
        <dbReference type="Proteomes" id="UP000826656"/>
    </source>
</evidence>
<dbReference type="Gene3D" id="3.80.10.10">
    <property type="entry name" value="Ribonuclease Inhibitor"/>
    <property type="match status" value="1"/>
</dbReference>
<comment type="caution">
    <text evidence="1">The sequence shown here is derived from an EMBL/GenBank/DDBJ whole genome shotgun (WGS) entry which is preliminary data.</text>
</comment>
<evidence type="ECO:0000313" key="1">
    <source>
        <dbReference type="EMBL" id="KAH0776128.1"/>
    </source>
</evidence>
<reference evidence="1 2" key="1">
    <citation type="journal article" date="2021" name="bioRxiv">
        <title>Chromosome-scale and haplotype-resolved genome assembly of a tetraploid potato cultivar.</title>
        <authorList>
            <person name="Sun H."/>
            <person name="Jiao W.-B."/>
            <person name="Krause K."/>
            <person name="Campoy J.A."/>
            <person name="Goel M."/>
            <person name="Folz-Donahue K."/>
            <person name="Kukat C."/>
            <person name="Huettel B."/>
            <person name="Schneeberger K."/>
        </authorList>
    </citation>
    <scope>NUCLEOTIDE SEQUENCE [LARGE SCALE GENOMIC DNA]</scope>
    <source>
        <strain evidence="1">SolTubOtavaFocal</strain>
        <tissue evidence="1">Leaves</tissue>
    </source>
</reference>
<name>A0ABQ7W7T8_SOLTU</name>
<dbReference type="InterPro" id="IPR032675">
    <property type="entry name" value="LRR_dom_sf"/>
</dbReference>
<dbReference type="SUPFAM" id="SSF52047">
    <property type="entry name" value="RNI-like"/>
    <property type="match status" value="1"/>
</dbReference>
<sequence>MPKLRKLGSIFLGTFGYSEKVEGTCVRFPRLEYLSHLESLKLVSNNYRAKLPHVFSFPSRLRELTLSKFCLPWSQISIVGEFPNLEILKLLLRAFGRE</sequence>
<dbReference type="EMBL" id="JAIVGD010000003">
    <property type="protein sequence ID" value="KAH0776128.1"/>
    <property type="molecule type" value="Genomic_DNA"/>
</dbReference>
<dbReference type="PANTHER" id="PTHR15140:SF39">
    <property type="entry name" value="LATE BLIGHT RESISTANCE PROTEIN HOMOLOG R1B-14"/>
    <property type="match status" value="1"/>
</dbReference>
<organism evidence="1 2">
    <name type="scientific">Solanum tuberosum</name>
    <name type="common">Potato</name>
    <dbReference type="NCBI Taxonomy" id="4113"/>
    <lineage>
        <taxon>Eukaryota</taxon>
        <taxon>Viridiplantae</taxon>
        <taxon>Streptophyta</taxon>
        <taxon>Embryophyta</taxon>
        <taxon>Tracheophyta</taxon>
        <taxon>Spermatophyta</taxon>
        <taxon>Magnoliopsida</taxon>
        <taxon>eudicotyledons</taxon>
        <taxon>Gunneridae</taxon>
        <taxon>Pentapetalae</taxon>
        <taxon>asterids</taxon>
        <taxon>lamiids</taxon>
        <taxon>Solanales</taxon>
        <taxon>Solanaceae</taxon>
        <taxon>Solanoideae</taxon>
        <taxon>Solaneae</taxon>
        <taxon>Solanum</taxon>
    </lineage>
</organism>
<accession>A0ABQ7W7T8</accession>
<gene>
    <name evidence="1" type="ORF">KY290_007539</name>
</gene>
<dbReference type="Proteomes" id="UP000826656">
    <property type="component" value="Unassembled WGS sequence"/>
</dbReference>
<protein>
    <submittedName>
        <fullName evidence="1">Uncharacterized protein</fullName>
    </submittedName>
</protein>
<keyword evidence="2" id="KW-1185">Reference proteome</keyword>
<dbReference type="PANTHER" id="PTHR15140">
    <property type="entry name" value="TUBULIN-SPECIFIC CHAPERONE E"/>
    <property type="match status" value="1"/>
</dbReference>
<proteinExistence type="predicted"/>